<evidence type="ECO:0000256" key="2">
    <source>
        <dbReference type="SAM" id="SignalP"/>
    </source>
</evidence>
<evidence type="ECO:0000256" key="1">
    <source>
        <dbReference type="SAM" id="MobiDB-lite"/>
    </source>
</evidence>
<sequence>MKRIAGMTALVAMGILSGCATAPTGPSVLALPGTGRSFEDFRASDTQCRAYAWQQIGGTAPQTDPGVRDAVVGTAVGAAAGAAMGGHHGAGIGAGAGLLLGSAVGAGDSRHYGYDAQERYDNAYIQCMYASGHRVPVPASMAQILREPTPAFAPTLSPATPAAGSIPPPPKGRPPALPPPDYVPPVR</sequence>
<dbReference type="Proteomes" id="UP001574673">
    <property type="component" value="Unassembled WGS sequence"/>
</dbReference>
<feature type="region of interest" description="Disordered" evidence="1">
    <location>
        <begin position="151"/>
        <end position="187"/>
    </location>
</feature>
<dbReference type="InterPro" id="IPR025693">
    <property type="entry name" value="Gly-zipper_OmpA-like_dom"/>
</dbReference>
<name>A0ABV4UIT2_9RHOO</name>
<feature type="chain" id="PRO_5046083367" evidence="2">
    <location>
        <begin position="23"/>
        <end position="187"/>
    </location>
</feature>
<proteinExistence type="predicted"/>
<protein>
    <submittedName>
        <fullName evidence="4">YMGG-like glycine zipper-containing protein</fullName>
    </submittedName>
</protein>
<dbReference type="RefSeq" id="WP_418891710.1">
    <property type="nucleotide sequence ID" value="NZ_JBEUWX010000002.1"/>
</dbReference>
<feature type="compositionally biased region" description="Pro residues" evidence="1">
    <location>
        <begin position="166"/>
        <end position="187"/>
    </location>
</feature>
<evidence type="ECO:0000313" key="5">
    <source>
        <dbReference type="Proteomes" id="UP001574673"/>
    </source>
</evidence>
<dbReference type="EMBL" id="JBEUWX010000002">
    <property type="protein sequence ID" value="MFA9950669.1"/>
    <property type="molecule type" value="Genomic_DNA"/>
</dbReference>
<comment type="caution">
    <text evidence="4">The sequence shown here is derived from an EMBL/GenBank/DDBJ whole genome shotgun (WGS) entry which is preliminary data.</text>
</comment>
<keyword evidence="5" id="KW-1185">Reference proteome</keyword>
<evidence type="ECO:0000259" key="3">
    <source>
        <dbReference type="Pfam" id="PF13436"/>
    </source>
</evidence>
<feature type="signal peptide" evidence="2">
    <location>
        <begin position="1"/>
        <end position="22"/>
    </location>
</feature>
<organism evidence="4 5">
    <name type="scientific">Dentiradicibacter hellwigii</name>
    <dbReference type="NCBI Taxonomy" id="3149053"/>
    <lineage>
        <taxon>Bacteria</taxon>
        <taxon>Pseudomonadati</taxon>
        <taxon>Pseudomonadota</taxon>
        <taxon>Betaproteobacteria</taxon>
        <taxon>Rhodocyclales</taxon>
        <taxon>Rhodocyclaceae</taxon>
        <taxon>Dentiradicibacter</taxon>
    </lineage>
</organism>
<dbReference type="Pfam" id="PF13436">
    <property type="entry name" value="Gly-zipper_OmpA"/>
    <property type="match status" value="1"/>
</dbReference>
<gene>
    <name evidence="4" type="ORF">ABCS64_10135</name>
</gene>
<dbReference type="PROSITE" id="PS51257">
    <property type="entry name" value="PROKAR_LIPOPROTEIN"/>
    <property type="match status" value="1"/>
</dbReference>
<keyword evidence="2" id="KW-0732">Signal</keyword>
<accession>A0ABV4UIT2</accession>
<evidence type="ECO:0000313" key="4">
    <source>
        <dbReference type="EMBL" id="MFA9950669.1"/>
    </source>
</evidence>
<feature type="domain" description="Glycine-zipper-containing OmpA-like membrane" evidence="3">
    <location>
        <begin position="67"/>
        <end position="105"/>
    </location>
</feature>
<reference evidence="5" key="1">
    <citation type="submission" date="2024-06" db="EMBL/GenBank/DDBJ databases">
        <title>Radixoralia hellwigii gen. nov., sp nov., isolated from a root canal in the human oral cavity.</title>
        <authorList>
            <person name="Bartsch S."/>
            <person name="Wittmer A."/>
            <person name="Schulz A.-K."/>
            <person name="Neumann-Schaal M."/>
            <person name="Wolf J."/>
            <person name="Gronow S."/>
            <person name="Tennert C."/>
            <person name="Haecker G."/>
            <person name="Cieplik F."/>
            <person name="Al-Ahmad A."/>
        </authorList>
    </citation>
    <scope>NUCLEOTIDE SEQUENCE [LARGE SCALE GENOMIC DNA]</scope>
    <source>
        <strain evidence="5">Wk13</strain>
    </source>
</reference>